<dbReference type="Gene3D" id="3.40.50.300">
    <property type="entry name" value="P-loop containing nucleotide triphosphate hydrolases"/>
    <property type="match status" value="1"/>
</dbReference>
<dbReference type="Gene3D" id="1.25.40.10">
    <property type="entry name" value="Tetratricopeptide repeat domain"/>
    <property type="match status" value="1"/>
</dbReference>
<dbReference type="InterPro" id="IPR011990">
    <property type="entry name" value="TPR-like_helical_dom_sf"/>
</dbReference>
<keyword evidence="3" id="KW-1185">Reference proteome</keyword>
<dbReference type="InterPro" id="IPR027417">
    <property type="entry name" value="P-loop_NTPase"/>
</dbReference>
<dbReference type="SUPFAM" id="SSF48452">
    <property type="entry name" value="TPR-like"/>
    <property type="match status" value="1"/>
</dbReference>
<dbReference type="SUPFAM" id="SSF52540">
    <property type="entry name" value="P-loop containing nucleoside triphosphate hydrolases"/>
    <property type="match status" value="1"/>
</dbReference>
<evidence type="ECO:0000256" key="1">
    <source>
        <dbReference type="ARBA" id="ARBA00022679"/>
    </source>
</evidence>
<dbReference type="Pfam" id="PF13469">
    <property type="entry name" value="Sulfotransfer_3"/>
    <property type="match status" value="2"/>
</dbReference>
<dbReference type="RefSeq" id="WP_140868819.1">
    <property type="nucleotide sequence ID" value="NZ_RCZK01000003.1"/>
</dbReference>
<gene>
    <name evidence="2" type="ORF">EAH84_05245</name>
</gene>
<comment type="caution">
    <text evidence="2">The sequence shown here is derived from an EMBL/GenBank/DDBJ whole genome shotgun (WGS) entry which is preliminary data.</text>
</comment>
<dbReference type="InterPro" id="IPR026634">
    <property type="entry name" value="TPST-like"/>
</dbReference>
<reference evidence="2 3" key="1">
    <citation type="journal article" date="2019" name="Environ. Microbiol.">
        <title>Species interactions and distinct microbial communities in high Arctic permafrost affected cryosols are associated with the CH4 and CO2 gas fluxes.</title>
        <authorList>
            <person name="Altshuler I."/>
            <person name="Hamel J."/>
            <person name="Turney S."/>
            <person name="Magnuson E."/>
            <person name="Levesque R."/>
            <person name="Greer C."/>
            <person name="Whyte L.G."/>
        </authorList>
    </citation>
    <scope>NUCLEOTIDE SEQUENCE [LARGE SCALE GENOMIC DNA]</scope>
    <source>
        <strain evidence="2 3">S5.1</strain>
    </source>
</reference>
<dbReference type="PANTHER" id="PTHR12788">
    <property type="entry name" value="PROTEIN-TYROSINE SULFOTRANSFERASE 2"/>
    <property type="match status" value="1"/>
</dbReference>
<protein>
    <submittedName>
        <fullName evidence="2">Sulfotransferase family protein</fullName>
    </submittedName>
</protein>
<dbReference type="Proteomes" id="UP000318413">
    <property type="component" value="Unassembled WGS sequence"/>
</dbReference>
<dbReference type="OrthoDB" id="9800698at2"/>
<keyword evidence="1 2" id="KW-0808">Transferase</keyword>
<dbReference type="AlphaFoldDB" id="A0A502CL93"/>
<proteinExistence type="predicted"/>
<accession>A0A502CL93</accession>
<dbReference type="GO" id="GO:0008476">
    <property type="term" value="F:protein-tyrosine sulfotransferase activity"/>
    <property type="evidence" value="ECO:0007669"/>
    <property type="project" value="InterPro"/>
</dbReference>
<dbReference type="EMBL" id="RCZK01000003">
    <property type="protein sequence ID" value="TPG13593.1"/>
    <property type="molecule type" value="Genomic_DNA"/>
</dbReference>
<evidence type="ECO:0000313" key="3">
    <source>
        <dbReference type="Proteomes" id="UP000318413"/>
    </source>
</evidence>
<name>A0A502CL93_9SPHN</name>
<evidence type="ECO:0000313" key="2">
    <source>
        <dbReference type="EMBL" id="TPG13593.1"/>
    </source>
</evidence>
<sequence length="462" mass="50167">MTTVVRLLDDLQRAFAARDRVGINDILAAMLKGSSDVGDRWGMFADILANHGEWTLAIRAARRHCERNPADTARGFGEAVILARAGRNADAAAVAGRLQAKRPADPDLNHFLGALASERGAFDDACDYFQTAIDAGASAGQSWLELAAIHRFLPADPMLDRLRRAAAVTSLPADARAATLYALGKALDDIGDIDAAFAAFDQGSRMVAPLRAYDGRADRAEADAALSRAARSAPRPSGDGVERPIFVTGLPRSGTTLVEQILASHPAVVGGGELNFLAMLGNEIGAPAALRRSYLHLLAERFDIRGRVVDKTLDIGRVLDPLIAAFPRGRVVWVRRAPIDVAWSCLRTYFAVGVPWSWDQRRLAAHMRVEDRLFDHWRDRLGDRLLVVDYQALVREPATLIPSIVAHAGLTPHPATLRPHATQRTIRTSSVAQVREPISTRAIGSGDVYRDHLGPFIDAYQG</sequence>
<organism evidence="2 3">
    <name type="scientific">Sphingomonas oligophenolica</name>
    <dbReference type="NCBI Taxonomy" id="301154"/>
    <lineage>
        <taxon>Bacteria</taxon>
        <taxon>Pseudomonadati</taxon>
        <taxon>Pseudomonadota</taxon>
        <taxon>Alphaproteobacteria</taxon>
        <taxon>Sphingomonadales</taxon>
        <taxon>Sphingomonadaceae</taxon>
        <taxon>Sphingomonas</taxon>
    </lineage>
</organism>
<dbReference type="PANTHER" id="PTHR12788:SF10">
    <property type="entry name" value="PROTEIN-TYROSINE SULFOTRANSFERASE"/>
    <property type="match status" value="1"/>
</dbReference>